<evidence type="ECO:0000256" key="2">
    <source>
        <dbReference type="ARBA" id="ARBA00022490"/>
    </source>
</evidence>
<dbReference type="InterPro" id="IPR013762">
    <property type="entry name" value="Integrase-like_cat_sf"/>
</dbReference>
<dbReference type="GO" id="GO:0051301">
    <property type="term" value="P:cell division"/>
    <property type="evidence" value="ECO:0007669"/>
    <property type="project" value="UniProtKB-KW"/>
</dbReference>
<keyword evidence="2" id="KW-0963">Cytoplasm</keyword>
<organism evidence="12 13">
    <name type="scientific">Brumimicrobium glaciale</name>
    <dbReference type="NCBI Taxonomy" id="200475"/>
    <lineage>
        <taxon>Bacteria</taxon>
        <taxon>Pseudomonadati</taxon>
        <taxon>Bacteroidota</taxon>
        <taxon>Flavobacteriia</taxon>
        <taxon>Flavobacteriales</taxon>
        <taxon>Crocinitomicaceae</taxon>
        <taxon>Brumimicrobium</taxon>
    </lineage>
</organism>
<accession>A0A4Q4KI04</accession>
<feature type="domain" description="Tyr recombinase" evidence="10">
    <location>
        <begin position="103"/>
        <end position="282"/>
    </location>
</feature>
<keyword evidence="8" id="KW-0131">Cell cycle</keyword>
<dbReference type="EMBL" id="SETE01000006">
    <property type="protein sequence ID" value="RYM32400.1"/>
    <property type="molecule type" value="Genomic_DNA"/>
</dbReference>
<dbReference type="InterPro" id="IPR044068">
    <property type="entry name" value="CB"/>
</dbReference>
<comment type="subcellular location">
    <subcellularLocation>
        <location evidence="1">Cytoplasm</location>
    </subcellularLocation>
</comment>
<keyword evidence="13" id="KW-1185">Reference proteome</keyword>
<dbReference type="InterPro" id="IPR002104">
    <property type="entry name" value="Integrase_catalytic"/>
</dbReference>
<dbReference type="InterPro" id="IPR004107">
    <property type="entry name" value="Integrase_SAM-like_N"/>
</dbReference>
<protein>
    <submittedName>
        <fullName evidence="12">Integrase</fullName>
    </submittedName>
</protein>
<dbReference type="Pfam" id="PF00589">
    <property type="entry name" value="Phage_integrase"/>
    <property type="match status" value="1"/>
</dbReference>
<keyword evidence="7" id="KW-0233">DNA recombination</keyword>
<evidence type="ECO:0000256" key="9">
    <source>
        <dbReference type="PROSITE-ProRule" id="PRU01248"/>
    </source>
</evidence>
<reference evidence="12 13" key="1">
    <citation type="submission" date="2019-02" db="EMBL/GenBank/DDBJ databases">
        <title>Genome sequence of the sea-ice species Brumimicrobium glaciale.</title>
        <authorList>
            <person name="Bowman J.P."/>
        </authorList>
    </citation>
    <scope>NUCLEOTIDE SEQUENCE [LARGE SCALE GENOMIC DNA]</scope>
    <source>
        <strain evidence="12 13">IC156</strain>
    </source>
</reference>
<evidence type="ECO:0000256" key="4">
    <source>
        <dbReference type="ARBA" id="ARBA00022829"/>
    </source>
</evidence>
<dbReference type="SUPFAM" id="SSF56349">
    <property type="entry name" value="DNA breaking-rejoining enzymes"/>
    <property type="match status" value="1"/>
</dbReference>
<dbReference type="InterPro" id="IPR050090">
    <property type="entry name" value="Tyrosine_recombinase_XerCD"/>
</dbReference>
<dbReference type="PANTHER" id="PTHR30349:SF77">
    <property type="entry name" value="TYROSINE RECOMBINASE XERC"/>
    <property type="match status" value="1"/>
</dbReference>
<keyword evidence="5" id="KW-0229">DNA integration</keyword>
<name>A0A4Q4KI04_9FLAO</name>
<keyword evidence="4" id="KW-0159">Chromosome partition</keyword>
<gene>
    <name evidence="12" type="ORF">ERX46_14050</name>
</gene>
<evidence type="ECO:0000313" key="13">
    <source>
        <dbReference type="Proteomes" id="UP000293952"/>
    </source>
</evidence>
<dbReference type="PROSITE" id="PS51900">
    <property type="entry name" value="CB"/>
    <property type="match status" value="1"/>
</dbReference>
<dbReference type="PANTHER" id="PTHR30349">
    <property type="entry name" value="PHAGE INTEGRASE-RELATED"/>
    <property type="match status" value="1"/>
</dbReference>
<feature type="domain" description="Core-binding (CB)" evidence="11">
    <location>
        <begin position="1"/>
        <end position="82"/>
    </location>
</feature>
<evidence type="ECO:0000256" key="7">
    <source>
        <dbReference type="ARBA" id="ARBA00023172"/>
    </source>
</evidence>
<dbReference type="InterPro" id="IPR010998">
    <property type="entry name" value="Integrase_recombinase_N"/>
</dbReference>
<dbReference type="Pfam" id="PF02899">
    <property type="entry name" value="Phage_int_SAM_1"/>
    <property type="match status" value="1"/>
</dbReference>
<comment type="caution">
    <text evidence="12">The sequence shown here is derived from an EMBL/GenBank/DDBJ whole genome shotgun (WGS) entry which is preliminary data.</text>
</comment>
<dbReference type="GO" id="GO:0006310">
    <property type="term" value="P:DNA recombination"/>
    <property type="evidence" value="ECO:0007669"/>
    <property type="project" value="UniProtKB-KW"/>
</dbReference>
<dbReference type="OrthoDB" id="9801717at2"/>
<evidence type="ECO:0000259" key="11">
    <source>
        <dbReference type="PROSITE" id="PS51900"/>
    </source>
</evidence>
<dbReference type="InterPro" id="IPR011010">
    <property type="entry name" value="DNA_brk_join_enz"/>
</dbReference>
<evidence type="ECO:0000259" key="10">
    <source>
        <dbReference type="PROSITE" id="PS51898"/>
    </source>
</evidence>
<dbReference type="GO" id="GO:0005737">
    <property type="term" value="C:cytoplasm"/>
    <property type="evidence" value="ECO:0007669"/>
    <property type="project" value="UniProtKB-SubCell"/>
</dbReference>
<evidence type="ECO:0000256" key="3">
    <source>
        <dbReference type="ARBA" id="ARBA00022618"/>
    </source>
</evidence>
<sequence>MVEQFIIYLNTEKRVSEHTSTAYEKDVKSFLEFVAVDNEEDLKELTYQNIRAWIVELINNNHSNRTVNRKLSSLRTFFKWAQKNHIIEVDPMLKVRGPKQEKRLPEFVKQEEIETEDLNKLFPDGFSGLRDRLIIEVFYQTGIRLSELINLKQVDFDNEKIKVLGKRNKERIIPITTALSDQIKDYLISPVYQGANIEYIFITDKGNKLYPKFVYRKVNYYLSLLTNLSKRSPHVLRHTFATHMLNNGAGLETLKEILGHANLSATQVYTHNSFDQISKIYKQSHPRGGEE</sequence>
<evidence type="ECO:0000256" key="1">
    <source>
        <dbReference type="ARBA" id="ARBA00004496"/>
    </source>
</evidence>
<evidence type="ECO:0000256" key="8">
    <source>
        <dbReference type="ARBA" id="ARBA00023306"/>
    </source>
</evidence>
<dbReference type="GO" id="GO:0015074">
    <property type="term" value="P:DNA integration"/>
    <property type="evidence" value="ECO:0007669"/>
    <property type="project" value="UniProtKB-KW"/>
</dbReference>
<evidence type="ECO:0000256" key="5">
    <source>
        <dbReference type="ARBA" id="ARBA00022908"/>
    </source>
</evidence>
<dbReference type="RefSeq" id="WP_130094508.1">
    <property type="nucleotide sequence ID" value="NZ_SETE01000006.1"/>
</dbReference>
<dbReference type="GO" id="GO:0007059">
    <property type="term" value="P:chromosome segregation"/>
    <property type="evidence" value="ECO:0007669"/>
    <property type="project" value="UniProtKB-KW"/>
</dbReference>
<dbReference type="Gene3D" id="1.10.150.130">
    <property type="match status" value="1"/>
</dbReference>
<evidence type="ECO:0000313" key="12">
    <source>
        <dbReference type="EMBL" id="RYM32400.1"/>
    </source>
</evidence>
<dbReference type="Proteomes" id="UP000293952">
    <property type="component" value="Unassembled WGS sequence"/>
</dbReference>
<keyword evidence="3" id="KW-0132">Cell division</keyword>
<evidence type="ECO:0000256" key="6">
    <source>
        <dbReference type="ARBA" id="ARBA00023125"/>
    </source>
</evidence>
<dbReference type="PROSITE" id="PS51898">
    <property type="entry name" value="TYR_RECOMBINASE"/>
    <property type="match status" value="1"/>
</dbReference>
<proteinExistence type="predicted"/>
<dbReference type="Gene3D" id="1.10.443.10">
    <property type="entry name" value="Intergrase catalytic core"/>
    <property type="match status" value="1"/>
</dbReference>
<dbReference type="GO" id="GO:0003677">
    <property type="term" value="F:DNA binding"/>
    <property type="evidence" value="ECO:0007669"/>
    <property type="project" value="UniProtKB-UniRule"/>
</dbReference>
<keyword evidence="6 9" id="KW-0238">DNA-binding</keyword>
<dbReference type="AlphaFoldDB" id="A0A4Q4KI04"/>